<keyword evidence="6" id="KW-1185">Reference proteome</keyword>
<dbReference type="AlphaFoldDB" id="N2ACI6"/>
<dbReference type="InterPro" id="IPR003313">
    <property type="entry name" value="AraC-bd"/>
</dbReference>
<reference evidence="5 6" key="1">
    <citation type="journal article" date="2014" name="Genome Announc.">
        <title>Draft genome sequences of the altered schaedler flora, a defined bacterial community from gnotobiotic mice.</title>
        <authorList>
            <person name="Wannemuehler M.J."/>
            <person name="Overstreet A.M."/>
            <person name="Ward D.V."/>
            <person name="Phillips G.J."/>
        </authorList>
    </citation>
    <scope>NUCLEOTIDE SEQUENCE [LARGE SCALE GENOMIC DNA]</scope>
    <source>
        <strain evidence="5 6">ASF492</strain>
    </source>
</reference>
<comment type="caution">
    <text evidence="5">The sequence shown here is derived from an EMBL/GenBank/DDBJ whole genome shotgun (WGS) entry which is preliminary data.</text>
</comment>
<keyword evidence="2" id="KW-0238">DNA-binding</keyword>
<dbReference type="Gene3D" id="2.60.120.280">
    <property type="entry name" value="Regulatory protein AraC"/>
    <property type="match status" value="1"/>
</dbReference>
<dbReference type="InterPro" id="IPR018060">
    <property type="entry name" value="HTH_AraC"/>
</dbReference>
<dbReference type="Pfam" id="PF02311">
    <property type="entry name" value="AraC_binding"/>
    <property type="match status" value="1"/>
</dbReference>
<dbReference type="PATRIC" id="fig|1235802.3.peg.4487"/>
<evidence type="ECO:0000313" key="5">
    <source>
        <dbReference type="EMBL" id="EMZ22134.1"/>
    </source>
</evidence>
<organism evidence="5 6">
    <name type="scientific">Eubacterium plexicaudatum ASF492</name>
    <dbReference type="NCBI Taxonomy" id="1235802"/>
    <lineage>
        <taxon>Bacteria</taxon>
        <taxon>Bacillati</taxon>
        <taxon>Bacillota</taxon>
        <taxon>Clostridia</taxon>
        <taxon>Eubacteriales</taxon>
        <taxon>Eubacteriaceae</taxon>
        <taxon>Eubacterium</taxon>
    </lineage>
</organism>
<dbReference type="STRING" id="1235802.C823_04222"/>
<feature type="domain" description="HTH araC/xylS-type" evidence="4">
    <location>
        <begin position="188"/>
        <end position="286"/>
    </location>
</feature>
<dbReference type="CDD" id="cd06986">
    <property type="entry name" value="cupin_MmsR-like_N"/>
    <property type="match status" value="1"/>
</dbReference>
<dbReference type="eggNOG" id="COG2207">
    <property type="taxonomic scope" value="Bacteria"/>
</dbReference>
<dbReference type="PRINTS" id="PR00032">
    <property type="entry name" value="HTHARAC"/>
</dbReference>
<dbReference type="GO" id="GO:0043565">
    <property type="term" value="F:sequence-specific DNA binding"/>
    <property type="evidence" value="ECO:0007669"/>
    <property type="project" value="InterPro"/>
</dbReference>
<evidence type="ECO:0000256" key="3">
    <source>
        <dbReference type="ARBA" id="ARBA00023163"/>
    </source>
</evidence>
<dbReference type="InterPro" id="IPR020449">
    <property type="entry name" value="Tscrpt_reg_AraC-type_HTH"/>
</dbReference>
<dbReference type="PROSITE" id="PS01124">
    <property type="entry name" value="HTH_ARAC_FAMILY_2"/>
    <property type="match status" value="1"/>
</dbReference>
<dbReference type="OrthoDB" id="9813413at2"/>
<keyword evidence="1" id="KW-0805">Transcription regulation</keyword>
<dbReference type="SMART" id="SM00342">
    <property type="entry name" value="HTH_ARAC"/>
    <property type="match status" value="1"/>
</dbReference>
<dbReference type="PROSITE" id="PS00041">
    <property type="entry name" value="HTH_ARAC_FAMILY_1"/>
    <property type="match status" value="1"/>
</dbReference>
<evidence type="ECO:0000256" key="2">
    <source>
        <dbReference type="ARBA" id="ARBA00023125"/>
    </source>
</evidence>
<dbReference type="InterPro" id="IPR009057">
    <property type="entry name" value="Homeodomain-like_sf"/>
</dbReference>
<evidence type="ECO:0000259" key="4">
    <source>
        <dbReference type="PROSITE" id="PS01124"/>
    </source>
</evidence>
<accession>N2ACI6</accession>
<evidence type="ECO:0000313" key="6">
    <source>
        <dbReference type="Proteomes" id="UP000012589"/>
    </source>
</evidence>
<proteinExistence type="predicted"/>
<keyword evidence="3" id="KW-0804">Transcription</keyword>
<dbReference type="SUPFAM" id="SSF51215">
    <property type="entry name" value="Regulatory protein AraC"/>
    <property type="match status" value="1"/>
</dbReference>
<dbReference type="Pfam" id="PF12833">
    <property type="entry name" value="HTH_18"/>
    <property type="match status" value="1"/>
</dbReference>
<dbReference type="HOGENOM" id="CLU_000445_88_6_9"/>
<evidence type="ECO:0000256" key="1">
    <source>
        <dbReference type="ARBA" id="ARBA00023015"/>
    </source>
</evidence>
<dbReference type="PANTHER" id="PTHR43280:SF30">
    <property type="entry name" value="MMSAB OPERON REGULATORY PROTEIN"/>
    <property type="match status" value="1"/>
</dbReference>
<dbReference type="Proteomes" id="UP000012589">
    <property type="component" value="Unassembled WGS sequence"/>
</dbReference>
<gene>
    <name evidence="5" type="ORF">C823_04222</name>
</gene>
<dbReference type="SUPFAM" id="SSF46689">
    <property type="entry name" value="Homeodomain-like"/>
    <property type="match status" value="2"/>
</dbReference>
<dbReference type="InterPro" id="IPR018062">
    <property type="entry name" value="HTH_AraC-typ_CS"/>
</dbReference>
<dbReference type="EMBL" id="AQFT01000124">
    <property type="protein sequence ID" value="EMZ22134.1"/>
    <property type="molecule type" value="Genomic_DNA"/>
</dbReference>
<name>N2ACI6_9FIRM</name>
<dbReference type="Gene3D" id="1.10.10.60">
    <property type="entry name" value="Homeodomain-like"/>
    <property type="match status" value="1"/>
</dbReference>
<protein>
    <recommendedName>
        <fullName evidence="4">HTH araC/xylS-type domain-containing protein</fullName>
    </recommendedName>
</protein>
<dbReference type="InterPro" id="IPR037923">
    <property type="entry name" value="HTH-like"/>
</dbReference>
<dbReference type="GO" id="GO:0003700">
    <property type="term" value="F:DNA-binding transcription factor activity"/>
    <property type="evidence" value="ECO:0007669"/>
    <property type="project" value="InterPro"/>
</dbReference>
<dbReference type="PANTHER" id="PTHR43280">
    <property type="entry name" value="ARAC-FAMILY TRANSCRIPTIONAL REGULATOR"/>
    <property type="match status" value="1"/>
</dbReference>
<sequence>MRNVKYTDSVNFRCLEHLRETSLDISLIHAGKEHCEPSHICSGTRDEYILHFIFSGKGFYSLKNGKIYTLSGGQMFLIRPGEPVTYGSDTIDPWHYAWIGFNGIRADRILKQCGFSANTWVLPSPVQHEIVLNCINNILDCKSLTFVNDLRREAWMFMLFSELAENHEKLSQKRTCENGNYGTKAYVELAIEHIKTYYKDGINVSDIAECLGISRAYLNCAFQKELGMSIQKFLIDFRMHKAANLLVSTPDAIKEISNAIGYEDQLNFSKAFKKKFGMSPKNYRLFKATTILYTEKQLTDHREDFVV</sequence>